<keyword evidence="14" id="KW-1185">Reference proteome</keyword>
<evidence type="ECO:0000256" key="12">
    <source>
        <dbReference type="SAM" id="SignalP"/>
    </source>
</evidence>
<keyword evidence="8" id="KW-0325">Glycoprotein</keyword>
<dbReference type="InterPro" id="IPR002126">
    <property type="entry name" value="Cadherin-like_dom"/>
</dbReference>
<feature type="compositionally biased region" description="Acidic residues" evidence="10">
    <location>
        <begin position="1568"/>
        <end position="1577"/>
    </location>
</feature>
<feature type="region of interest" description="Disordered" evidence="10">
    <location>
        <begin position="1532"/>
        <end position="1577"/>
    </location>
</feature>
<dbReference type="KEGG" id="sasa:106564863"/>
<dbReference type="Proteomes" id="UP001652741">
    <property type="component" value="Chromosome ssa12"/>
</dbReference>
<feature type="domain" description="Cadherin" evidence="13">
    <location>
        <begin position="759"/>
        <end position="866"/>
    </location>
</feature>
<dbReference type="RefSeq" id="XP_013986806.1">
    <property type="nucleotide sequence ID" value="XM_014131331.2"/>
</dbReference>
<dbReference type="FunFam" id="2.60.40.60:FF:000002">
    <property type="entry name" value="Protocadherin alpha 2"/>
    <property type="match status" value="1"/>
</dbReference>
<evidence type="ECO:0000256" key="6">
    <source>
        <dbReference type="ARBA" id="ARBA00022989"/>
    </source>
</evidence>
<dbReference type="PANTHER" id="PTHR24026:SF126">
    <property type="entry name" value="PROTOCADHERIN FAT 4"/>
    <property type="match status" value="1"/>
</dbReference>
<dbReference type="PROSITE" id="PS00232">
    <property type="entry name" value="CADHERIN_1"/>
    <property type="match status" value="5"/>
</dbReference>
<feature type="transmembrane region" description="Helical" evidence="11">
    <location>
        <begin position="1487"/>
        <end position="1512"/>
    </location>
</feature>
<keyword evidence="2 11" id="KW-0812">Transmembrane</keyword>
<evidence type="ECO:0000256" key="2">
    <source>
        <dbReference type="ARBA" id="ARBA00022692"/>
    </source>
</evidence>
<dbReference type="PROSITE" id="PS50268">
    <property type="entry name" value="CADHERIN_2"/>
    <property type="match status" value="11"/>
</dbReference>
<dbReference type="GO" id="GO:0005886">
    <property type="term" value="C:plasma membrane"/>
    <property type="evidence" value="ECO:0007669"/>
    <property type="project" value="UniProtKB-SubCell"/>
</dbReference>
<evidence type="ECO:0000256" key="10">
    <source>
        <dbReference type="SAM" id="MobiDB-lite"/>
    </source>
</evidence>
<dbReference type="PANTHER" id="PTHR24026">
    <property type="entry name" value="FAT ATYPICAL CADHERIN-RELATED"/>
    <property type="match status" value="1"/>
</dbReference>
<dbReference type="GO" id="GO:0009653">
    <property type="term" value="P:anatomical structure morphogenesis"/>
    <property type="evidence" value="ECO:0007669"/>
    <property type="project" value="UniProtKB-ARBA"/>
</dbReference>
<dbReference type="FunFam" id="2.60.40.60:FF:000021">
    <property type="entry name" value="FAT atypical cadherin 1"/>
    <property type="match status" value="1"/>
</dbReference>
<evidence type="ECO:0000256" key="5">
    <source>
        <dbReference type="ARBA" id="ARBA00022889"/>
    </source>
</evidence>
<keyword evidence="4 9" id="KW-0106">Calcium</keyword>
<dbReference type="PRINTS" id="PR00205">
    <property type="entry name" value="CADHERIN"/>
</dbReference>
<dbReference type="FunFam" id="2.60.40.60:FF:000092">
    <property type="entry name" value="Protocadherin 8"/>
    <property type="match status" value="1"/>
</dbReference>
<feature type="signal peptide" evidence="12">
    <location>
        <begin position="1"/>
        <end position="23"/>
    </location>
</feature>
<keyword evidence="12" id="KW-0732">Signal</keyword>
<dbReference type="SUPFAM" id="SSF49313">
    <property type="entry name" value="Cadherin-like"/>
    <property type="match status" value="12"/>
</dbReference>
<evidence type="ECO:0000256" key="7">
    <source>
        <dbReference type="ARBA" id="ARBA00023136"/>
    </source>
</evidence>
<reference evidence="15" key="1">
    <citation type="submission" date="2025-08" db="UniProtKB">
        <authorList>
            <consortium name="RefSeq"/>
        </authorList>
    </citation>
    <scope>IDENTIFICATION</scope>
</reference>
<proteinExistence type="predicted"/>
<dbReference type="InterPro" id="IPR015919">
    <property type="entry name" value="Cadherin-like_sf"/>
</dbReference>
<dbReference type="OrthoDB" id="6252479at2759"/>
<feature type="domain" description="Cadherin" evidence="13">
    <location>
        <begin position="1073"/>
        <end position="1178"/>
    </location>
</feature>
<dbReference type="FunFam" id="2.60.40.60:FF:000020">
    <property type="entry name" value="Dachsous cadherin-related 1b"/>
    <property type="match status" value="1"/>
</dbReference>
<feature type="compositionally biased region" description="Basic and acidic residues" evidence="10">
    <location>
        <begin position="1532"/>
        <end position="1544"/>
    </location>
</feature>
<feature type="domain" description="Cadherin" evidence="13">
    <location>
        <begin position="867"/>
        <end position="966"/>
    </location>
</feature>
<comment type="subcellular location">
    <subcellularLocation>
        <location evidence="1">Membrane</location>
        <topology evidence="1">Single-pass membrane protein</topology>
    </subcellularLocation>
</comment>
<keyword evidence="5" id="KW-0130">Cell adhesion</keyword>
<evidence type="ECO:0000256" key="4">
    <source>
        <dbReference type="ARBA" id="ARBA00022837"/>
    </source>
</evidence>
<feature type="domain" description="Cadherin" evidence="13">
    <location>
        <begin position="1278"/>
        <end position="1394"/>
    </location>
</feature>
<accession>A0A1S3L757</accession>
<feature type="domain" description="Cadherin" evidence="13">
    <location>
        <begin position="664"/>
        <end position="758"/>
    </location>
</feature>
<feature type="domain" description="Cadherin" evidence="13">
    <location>
        <begin position="351"/>
        <end position="453"/>
    </location>
</feature>
<keyword evidence="3" id="KW-0677">Repeat</keyword>
<feature type="domain" description="Cadherin" evidence="13">
    <location>
        <begin position="240"/>
        <end position="350"/>
    </location>
</feature>
<sequence>MGAIRFMWMLLLSGSLCVHVVTGIPISTSVNCAEGSDLTLGTVDEEYEGEVEVLNEIPVGNTVRLAADAFPEHIHFLELVYTPGSTNATVRTKMALDADLLPQVGGQLWYSVVCVNGGLENKRKLILTDLNDNAPIFEQKVYMKTISEIQAVNTEVIRVKAVDADISINNNRITYRILDPAPAEFAVRNDGAVLLKRPLNYNIAQNYKFTVEAQDNGDLFDTADVLLDITDFDNLNPYFNHSLYQATIQEDQTGPFLTIQPEGIKAQDGDTGINVTIVYSISSVSPSKYLSNFNIDTNSGVISVVTGLDREEIPTVTVNIKASQQDDSLKTADALVSVTIEDVNDNAPEFDKASYSVAILENSQKDTVVFRVTITDLDKGGFVGTLQILPESVPFSILLDGTVIVKSSADLDRETVGNFIFQIEARENDPPNHVVLADVNVTLLDENDNSPQFKSSMYEGKVFKNQTVGMLVTQVEAADLDAGANGQVKYSIEFGNLEGYFSIDENTGEIKLEKNIPLEENKVLQFPLYVAARDGGIISRSSSVLVKIQAPGDSKPQFLLNTYHGRIEEEMDPGTMIVKVTFIAVTTVAPVTLQVLTDANQFAIDSKGVFTSKVKLDYETQKNYSVQISISDGTSSDEATVVVEVIDINDNSPVFGASSVTQLVPEDTEVGANLTAITATDADDGFNRELRYALRGGEGKFAIDPKIGMVSLAGVLDRETKAEFSLEVVAQDQGRPALSATATLLIQVSDINDNVPSFSKTEYEVEVLETESVGTTLVTLEAVDLDEGTNGTVTYSIFQQDPPSTVAFFQLDSSTGELRLAQALDYGAVKVYNLMVQAADGGTPSLVGNGSVVVWVKDVNNNPPQFSAERYDVAVSENLASGAAIVTLEVTDEDEGGFSNGHFIFTSDTFNINKQGVVSLKNDITLDRETEDNYVLQVVAVDKGGLNATAQLNITVLDYNDNTPQFPTLPDPIPFPEGEYSDKSPGEVYHILATDSDLGSNGEVTITISSSATLFRFREDGMLLVVGPLDRETKDIYELVIVATDKGTPQRQNMTSIRVSVTDVNDNTPVFSASTYTKSILVKDAKVGDALLTLFATDKDMGLNALVTYSFSSGASPRLALNGSTGEVTVASDLSDVTEDTLLELTAMAKDSGLPPLNSTANVQVFLMTVSLGVDVAFESSSYNFSVPENEPKGRPVGTVKASPGSPVFVVTYLLTTHTDLFSVDALGALTTKEPLDKETEEWYILEVEAVDSRTPPTSAVAMVRVQVEDVNEAPEFKEKTYEAKIFSIAPYKYPVVQVLATDPDSGDSGRLDYSLTESSSSFDVDRSTGQVYVVSAVGLEGKTTAVLVKATDPKGLHATTRVEVDVQGSASNDVVVISLNQATNVVEKKVPEMEESLGRVLGWTVKVIEISSTNREAVASRESGGAAKTYVSFIAVDGGEVIPAEDVKNKLQSEAGTVKAELEKVFGAGLEHVVEEESADPASDQVIVIVLGVLFGLSLLGLVAMVTFTVIKFRRMKEPIEDSCRESFDIDRRNESYTNKDMKASATGSEQGPRPWRKSKTSQEAVPDGDSDNSSL</sequence>
<feature type="domain" description="Cadherin" evidence="13">
    <location>
        <begin position="454"/>
        <end position="655"/>
    </location>
</feature>
<evidence type="ECO:0000256" key="8">
    <source>
        <dbReference type="ARBA" id="ARBA00023180"/>
    </source>
</evidence>
<dbReference type="CDD" id="cd11304">
    <property type="entry name" value="Cadherin_repeat"/>
    <property type="match status" value="11"/>
</dbReference>
<evidence type="ECO:0000256" key="9">
    <source>
        <dbReference type="PROSITE-ProRule" id="PRU00043"/>
    </source>
</evidence>
<protein>
    <submittedName>
        <fullName evidence="15">Protocadherin Fat 4</fullName>
    </submittedName>
</protein>
<keyword evidence="6 11" id="KW-1133">Transmembrane helix</keyword>
<dbReference type="SMART" id="SM00112">
    <property type="entry name" value="CA"/>
    <property type="match status" value="12"/>
</dbReference>
<feature type="domain" description="Cadherin" evidence="13">
    <location>
        <begin position="138"/>
        <end position="239"/>
    </location>
</feature>
<gene>
    <name evidence="15" type="primary">LOC106564863</name>
</gene>
<name>A0A1S3L757_SALSA</name>
<dbReference type="InterPro" id="IPR020894">
    <property type="entry name" value="Cadherin_CS"/>
</dbReference>
<evidence type="ECO:0000256" key="3">
    <source>
        <dbReference type="ARBA" id="ARBA00022737"/>
    </source>
</evidence>
<organism evidence="14 15">
    <name type="scientific">Salmo salar</name>
    <name type="common">Atlantic salmon</name>
    <dbReference type="NCBI Taxonomy" id="8030"/>
    <lineage>
        <taxon>Eukaryota</taxon>
        <taxon>Metazoa</taxon>
        <taxon>Chordata</taxon>
        <taxon>Craniata</taxon>
        <taxon>Vertebrata</taxon>
        <taxon>Euteleostomi</taxon>
        <taxon>Actinopterygii</taxon>
        <taxon>Neopterygii</taxon>
        <taxon>Teleostei</taxon>
        <taxon>Protacanthopterygii</taxon>
        <taxon>Salmoniformes</taxon>
        <taxon>Salmonidae</taxon>
        <taxon>Salmoninae</taxon>
        <taxon>Salmo</taxon>
    </lineage>
</organism>
<feature type="domain" description="Cadherin" evidence="13">
    <location>
        <begin position="1179"/>
        <end position="1277"/>
    </location>
</feature>
<evidence type="ECO:0000259" key="13">
    <source>
        <dbReference type="PROSITE" id="PS50268"/>
    </source>
</evidence>
<evidence type="ECO:0000256" key="1">
    <source>
        <dbReference type="ARBA" id="ARBA00004167"/>
    </source>
</evidence>
<feature type="domain" description="Cadherin" evidence="13">
    <location>
        <begin position="988"/>
        <end position="1071"/>
    </location>
</feature>
<dbReference type="GO" id="GO:0005509">
    <property type="term" value="F:calcium ion binding"/>
    <property type="evidence" value="ECO:0007669"/>
    <property type="project" value="UniProtKB-UniRule"/>
</dbReference>
<evidence type="ECO:0000313" key="15">
    <source>
        <dbReference type="RefSeq" id="XP_013986806.1"/>
    </source>
</evidence>
<keyword evidence="7 11" id="KW-0472">Membrane</keyword>
<dbReference type="GO" id="GO:0007156">
    <property type="term" value="P:homophilic cell adhesion via plasma membrane adhesion molecules"/>
    <property type="evidence" value="ECO:0007669"/>
    <property type="project" value="InterPro"/>
</dbReference>
<feature type="chain" id="PRO_5010204493" evidence="12">
    <location>
        <begin position="24"/>
        <end position="1577"/>
    </location>
</feature>
<evidence type="ECO:0000256" key="11">
    <source>
        <dbReference type="SAM" id="Phobius"/>
    </source>
</evidence>
<evidence type="ECO:0000313" key="14">
    <source>
        <dbReference type="Proteomes" id="UP001652741"/>
    </source>
</evidence>
<dbReference type="Gene3D" id="2.60.40.60">
    <property type="entry name" value="Cadherins"/>
    <property type="match status" value="12"/>
</dbReference>
<dbReference type="GeneID" id="106564863"/>
<dbReference type="Pfam" id="PF00028">
    <property type="entry name" value="Cadherin"/>
    <property type="match status" value="10"/>
</dbReference>